<dbReference type="Gene3D" id="3.30.1360.200">
    <property type="match status" value="1"/>
</dbReference>
<reference evidence="6 7" key="2">
    <citation type="journal article" date="2019" name="Nat. Med.">
        <title>A library of human gut bacterial isolates paired with longitudinal multiomics data enables mechanistic microbiome research.</title>
        <authorList>
            <person name="Poyet M."/>
            <person name="Groussin M."/>
            <person name="Gibbons S.M."/>
            <person name="Avila-Pacheco J."/>
            <person name="Jiang X."/>
            <person name="Kearney S.M."/>
            <person name="Perrotta A.R."/>
            <person name="Berdy B."/>
            <person name="Zhao S."/>
            <person name="Lieberman T.D."/>
            <person name="Swanson P.K."/>
            <person name="Smith M."/>
            <person name="Roesemann S."/>
            <person name="Alexander J.E."/>
            <person name="Rich S.A."/>
            <person name="Livny J."/>
            <person name="Vlamakis H."/>
            <person name="Clish C."/>
            <person name="Bullock K."/>
            <person name="Deik A."/>
            <person name="Scott J."/>
            <person name="Pierce K.A."/>
            <person name="Xavier R.J."/>
            <person name="Alm E.J."/>
        </authorList>
    </citation>
    <scope>NUCLEOTIDE SEQUENCE [LARGE SCALE GENOMIC DNA]</scope>
    <source>
        <strain evidence="4 7">BIOML-A10</strain>
        <strain evidence="3 6">BIOML-A11</strain>
    </source>
</reference>
<evidence type="ECO:0000313" key="6">
    <source>
        <dbReference type="Proteomes" id="UP000450599"/>
    </source>
</evidence>
<dbReference type="Proteomes" id="UP000450599">
    <property type="component" value="Unassembled WGS sequence"/>
</dbReference>
<dbReference type="PROSITE" id="PS51257">
    <property type="entry name" value="PROKAR_LIPOPROTEIN"/>
    <property type="match status" value="1"/>
</dbReference>
<proteinExistence type="predicted"/>
<evidence type="ECO:0000313" key="5">
    <source>
        <dbReference type="Proteomes" id="UP000095332"/>
    </source>
</evidence>
<organism evidence="2 5">
    <name type="scientific">Parabacteroides distasonis</name>
    <dbReference type="NCBI Taxonomy" id="823"/>
    <lineage>
        <taxon>Bacteria</taxon>
        <taxon>Pseudomonadati</taxon>
        <taxon>Bacteroidota</taxon>
        <taxon>Bacteroidia</taxon>
        <taxon>Bacteroidales</taxon>
        <taxon>Tannerellaceae</taxon>
        <taxon>Parabacteroides</taxon>
    </lineage>
</organism>
<dbReference type="AlphaFoldDB" id="A0A174V3S1"/>
<evidence type="ECO:0000259" key="1">
    <source>
        <dbReference type="Pfam" id="PF22599"/>
    </source>
</evidence>
<evidence type="ECO:0000313" key="7">
    <source>
        <dbReference type="Proteomes" id="UP000471216"/>
    </source>
</evidence>
<evidence type="ECO:0000313" key="3">
    <source>
        <dbReference type="EMBL" id="MRY86747.1"/>
    </source>
</evidence>
<dbReference type="Proteomes" id="UP000471216">
    <property type="component" value="Unassembled WGS sequence"/>
</dbReference>
<dbReference type="Proteomes" id="UP000095332">
    <property type="component" value="Unassembled WGS sequence"/>
</dbReference>
<feature type="domain" description="SecDF P1 head subdomain" evidence="1">
    <location>
        <begin position="35"/>
        <end position="115"/>
    </location>
</feature>
<accession>A0A174V3S1</accession>
<sequence>MKISTILFFCLLMTACIQTKSFHRINGWYYVTSQTTDSLSQTPFLTVKDFDTLRLETDAFGRSVITGVFLQDKLPIWREATTKSVGKYIAFVFKDTVITAPQVNSPIESGCFQISNPHGYDLERIFRELQKKYSYDKRHINK</sequence>
<dbReference type="InterPro" id="IPR054384">
    <property type="entry name" value="SecDF_P1_head"/>
</dbReference>
<dbReference type="RefSeq" id="WP_009860055.1">
    <property type="nucleotide sequence ID" value="NZ_CP103178.1"/>
</dbReference>
<reference evidence="2 5" key="1">
    <citation type="submission" date="2015-09" db="EMBL/GenBank/DDBJ databases">
        <authorList>
            <consortium name="Pathogen Informatics"/>
        </authorList>
    </citation>
    <scope>NUCLEOTIDE SEQUENCE [LARGE SCALE GENOMIC DNA]</scope>
    <source>
        <strain evidence="2 5">2789STDY5834948</strain>
    </source>
</reference>
<evidence type="ECO:0000313" key="2">
    <source>
        <dbReference type="EMBL" id="CUQ26768.1"/>
    </source>
</evidence>
<dbReference type="Pfam" id="PF22599">
    <property type="entry name" value="SecDF_P1_head"/>
    <property type="match status" value="1"/>
</dbReference>
<dbReference type="EMBL" id="WKMW01000029">
    <property type="protein sequence ID" value="MRY86747.1"/>
    <property type="molecule type" value="Genomic_DNA"/>
</dbReference>
<dbReference type="EMBL" id="WKMX01000012">
    <property type="protein sequence ID" value="MRZ07166.1"/>
    <property type="molecule type" value="Genomic_DNA"/>
</dbReference>
<gene>
    <name evidence="2" type="ORF">ERS852560_01918</name>
    <name evidence="4" type="ORF">GKD54_13305</name>
    <name evidence="3" type="ORF">GKD58_21285</name>
</gene>
<evidence type="ECO:0000313" key="4">
    <source>
        <dbReference type="EMBL" id="MRZ07166.1"/>
    </source>
</evidence>
<dbReference type="EMBL" id="CZBM01000007">
    <property type="protein sequence ID" value="CUQ26768.1"/>
    <property type="molecule type" value="Genomic_DNA"/>
</dbReference>
<protein>
    <submittedName>
        <fullName evidence="2">Preprotein translocase subunit SecD</fullName>
    </submittedName>
</protein>
<name>A0A174V3S1_PARDI</name>